<organism evidence="2 3">
    <name type="scientific">Marasmius tenuissimus</name>
    <dbReference type="NCBI Taxonomy" id="585030"/>
    <lineage>
        <taxon>Eukaryota</taxon>
        <taxon>Fungi</taxon>
        <taxon>Dikarya</taxon>
        <taxon>Basidiomycota</taxon>
        <taxon>Agaricomycotina</taxon>
        <taxon>Agaricomycetes</taxon>
        <taxon>Agaricomycetidae</taxon>
        <taxon>Agaricales</taxon>
        <taxon>Marasmiineae</taxon>
        <taxon>Marasmiaceae</taxon>
        <taxon>Marasmius</taxon>
    </lineage>
</organism>
<evidence type="ECO:0000313" key="3">
    <source>
        <dbReference type="Proteomes" id="UP001437256"/>
    </source>
</evidence>
<sequence length="598" mass="66521">MPPFSIHVGVGQLFRCAARTEQHFHQAVETIKICVELHSKLEELQKWNSSLDCTQLDTIIDHAKEALSGAIGSSTLDPFEIFYRELKRILGENNFEHYRLGWERAKKKDVRKREIVKIVTAKLKGAMARTNVDLLVSYFPYSGTLMKMTKRGLDANAPDAVSSAMTTFSVKCMEGDSIHGLRWLCARIRPPEVPAIPALNYHFYKRLDTSLRNEQIIHPVQSDSTDWLKKGLKLFLLWHFDRTFRLVDEAAECIEEFGNIWPLKYECDPPSPGSLFLLKESRNGYLKLSSSAVKSREVNMRGYDPQLNNTTDTLELIQTDHFWMQVWDNMTRSTIEKGVVAQWELQEVPSSTPATTPSSAGSRTSLQKARFSGDQQETSYAPFSSPPESPPVISGTEADNEKVRPSTSTSLSASGEGRCTRSPATYTSSAPTLTPSLSDDVLVIPEVTLGFEMSPPLQATPDCSAARTSTPTVRANPSSDTLTPNQHTYYHHNTQQTGSNTESNEDTPVPELETSISNQNGNAETHINEARSVTATPINPPSELQDVKPSTSLSSKPETEAAVPQQPKSNSTPPPQLNPAQPEGWVSWAWRKTTSVLW</sequence>
<reference evidence="2 3" key="1">
    <citation type="submission" date="2024-05" db="EMBL/GenBank/DDBJ databases">
        <title>A draft genome resource for the thread blight pathogen Marasmius tenuissimus strain MS-2.</title>
        <authorList>
            <person name="Yulfo-Soto G.E."/>
            <person name="Baruah I.K."/>
            <person name="Amoako-Attah I."/>
            <person name="Bukari Y."/>
            <person name="Meinhardt L.W."/>
            <person name="Bailey B.A."/>
            <person name="Cohen S.P."/>
        </authorList>
    </citation>
    <scope>NUCLEOTIDE SEQUENCE [LARGE SCALE GENOMIC DNA]</scope>
    <source>
        <strain evidence="2 3">MS-2</strain>
    </source>
</reference>
<protein>
    <submittedName>
        <fullName evidence="2">Uncharacterized protein</fullName>
    </submittedName>
</protein>
<proteinExistence type="predicted"/>
<feature type="compositionally biased region" description="Polar residues" evidence="1">
    <location>
        <begin position="373"/>
        <end position="382"/>
    </location>
</feature>
<dbReference type="EMBL" id="JBBXMP010000149">
    <property type="protein sequence ID" value="KAL0061067.1"/>
    <property type="molecule type" value="Genomic_DNA"/>
</dbReference>
<keyword evidence="3" id="KW-1185">Reference proteome</keyword>
<name>A0ABR2ZHD9_9AGAR</name>
<dbReference type="Proteomes" id="UP001437256">
    <property type="component" value="Unassembled WGS sequence"/>
</dbReference>
<comment type="caution">
    <text evidence="2">The sequence shown here is derived from an EMBL/GenBank/DDBJ whole genome shotgun (WGS) entry which is preliminary data.</text>
</comment>
<feature type="compositionally biased region" description="Low complexity" evidence="1">
    <location>
        <begin position="349"/>
        <end position="365"/>
    </location>
</feature>
<feature type="compositionally biased region" description="Low complexity" evidence="1">
    <location>
        <begin position="420"/>
        <end position="436"/>
    </location>
</feature>
<gene>
    <name evidence="2" type="ORF">AAF712_012130</name>
</gene>
<evidence type="ECO:0000256" key="1">
    <source>
        <dbReference type="SAM" id="MobiDB-lite"/>
    </source>
</evidence>
<feature type="region of interest" description="Disordered" evidence="1">
    <location>
        <begin position="535"/>
        <end position="586"/>
    </location>
</feature>
<feature type="region of interest" description="Disordered" evidence="1">
    <location>
        <begin position="453"/>
        <end position="517"/>
    </location>
</feature>
<feature type="compositionally biased region" description="Polar residues" evidence="1">
    <location>
        <begin position="466"/>
        <end position="502"/>
    </location>
</feature>
<evidence type="ECO:0000313" key="2">
    <source>
        <dbReference type="EMBL" id="KAL0061067.1"/>
    </source>
</evidence>
<feature type="region of interest" description="Disordered" evidence="1">
    <location>
        <begin position="348"/>
        <end position="436"/>
    </location>
</feature>
<accession>A0ABR2ZHD9</accession>